<reference evidence="2 3" key="1">
    <citation type="submission" date="2020-05" db="EMBL/GenBank/DDBJ databases">
        <authorList>
            <person name="Campoy J."/>
            <person name="Schneeberger K."/>
            <person name="Spophaly S."/>
        </authorList>
    </citation>
    <scope>NUCLEOTIDE SEQUENCE [LARGE SCALE GENOMIC DNA]</scope>
    <source>
        <strain evidence="2">PruArmRojPasFocal</strain>
    </source>
</reference>
<proteinExistence type="predicted"/>
<name>A0A6J5V2U8_PRUAR</name>
<evidence type="ECO:0000313" key="2">
    <source>
        <dbReference type="EMBL" id="CAB4282592.1"/>
    </source>
</evidence>
<gene>
    <name evidence="2" type="ORF">CURHAP_LOCUS36140</name>
</gene>
<evidence type="ECO:0000313" key="3">
    <source>
        <dbReference type="Proteomes" id="UP000507222"/>
    </source>
</evidence>
<dbReference type="Gene3D" id="3.90.550.50">
    <property type="match status" value="1"/>
</dbReference>
<feature type="transmembrane region" description="Helical" evidence="1">
    <location>
        <begin position="29"/>
        <end position="49"/>
    </location>
</feature>
<evidence type="ECO:0000256" key="1">
    <source>
        <dbReference type="SAM" id="Phobius"/>
    </source>
</evidence>
<keyword evidence="1" id="KW-0812">Transmembrane</keyword>
<dbReference type="AlphaFoldDB" id="A0A6J5V2U8"/>
<keyword evidence="1" id="KW-1133">Transmembrane helix</keyword>
<sequence length="593" mass="68451">MGGSSINNNNSHKFEDSEKKSAPAVAQMIGFRATLTWVFLTVSVLYVLYSSNHLLYDRQDCPTATARHLEGLSNVTTSDIKLVENKEEEASQVPALAQRPQRFDTELKHIMFGIAASSNLWEKRKEYIKVWWRPKETRGVVWLDKRVRTRRNEGLPEIRISGDTRGFKYTNRQGQRSALRISRVVSETLRLGVKDVRWFVMGDDDTVFMVENVVRVLNKYDHTQFYYVGSSSESHIQNIFFSYSMAYGGGGFAISYPLAVELEKMQDRCIQRYPGLYGSDDRMQACMTELGVPLTKETGFHQYDVYGDLLGLLSAHPVTPLVSLHHLDVVEPIFPHMTRVKALHHLFQTVKLDSASVMQQTICYDKDRYWSISISWGYVVQIFRGIISPRELETPSRTFLNWYRRADYTAYAFNTRPVYKHPCQKAFIFYMNSTRYDEGRKKIVAYYTRQKFPIPHCRWKMASPETIDTVVVFKRPDPLRWQKSPRRDCCRILPSQKNTTMYLMIDYCRVGEGNRMQKALVSFSVSGKSTEENLNIFNREMSQLQLGIHCSYILCKFDPSKPFTILISINSNYNKFLAGSSAQGQAKPSINVS</sequence>
<keyword evidence="1" id="KW-0472">Membrane</keyword>
<dbReference type="Pfam" id="PF04646">
    <property type="entry name" value="DUF604"/>
    <property type="match status" value="1"/>
</dbReference>
<dbReference type="InterPro" id="IPR006740">
    <property type="entry name" value="DUF604"/>
</dbReference>
<protein>
    <submittedName>
        <fullName evidence="2">Uncharacterized protein</fullName>
    </submittedName>
</protein>
<accession>A0A6J5V2U8</accession>
<organism evidence="2 3">
    <name type="scientific">Prunus armeniaca</name>
    <name type="common">Apricot</name>
    <name type="synonym">Armeniaca vulgaris</name>
    <dbReference type="NCBI Taxonomy" id="36596"/>
    <lineage>
        <taxon>Eukaryota</taxon>
        <taxon>Viridiplantae</taxon>
        <taxon>Streptophyta</taxon>
        <taxon>Embryophyta</taxon>
        <taxon>Tracheophyta</taxon>
        <taxon>Spermatophyta</taxon>
        <taxon>Magnoliopsida</taxon>
        <taxon>eudicotyledons</taxon>
        <taxon>Gunneridae</taxon>
        <taxon>Pentapetalae</taxon>
        <taxon>rosids</taxon>
        <taxon>fabids</taxon>
        <taxon>Rosales</taxon>
        <taxon>Rosaceae</taxon>
        <taxon>Amygdaloideae</taxon>
        <taxon>Amygdaleae</taxon>
        <taxon>Prunus</taxon>
    </lineage>
</organism>
<dbReference type="EMBL" id="CAEKDK010000006">
    <property type="protein sequence ID" value="CAB4282592.1"/>
    <property type="molecule type" value="Genomic_DNA"/>
</dbReference>
<dbReference type="PANTHER" id="PTHR10811">
    <property type="entry name" value="FRINGE-RELATED"/>
    <property type="match status" value="1"/>
</dbReference>
<dbReference type="Proteomes" id="UP000507222">
    <property type="component" value="Unassembled WGS sequence"/>
</dbReference>
<dbReference type="FunFam" id="3.90.550.50:FF:000006">
    <property type="entry name" value="Fringe-related protein-like"/>
    <property type="match status" value="1"/>
</dbReference>